<accession>A0ABV9IE37</accession>
<comment type="caution">
    <text evidence="1">The sequence shown here is derived from an EMBL/GenBank/DDBJ whole genome shotgun (WGS) entry which is preliminary data.</text>
</comment>
<organism evidence="1 2">
    <name type="scientific">Deinococcus hohokamensis</name>
    <dbReference type="NCBI Taxonomy" id="309883"/>
    <lineage>
        <taxon>Bacteria</taxon>
        <taxon>Thermotogati</taxon>
        <taxon>Deinococcota</taxon>
        <taxon>Deinococci</taxon>
        <taxon>Deinococcales</taxon>
        <taxon>Deinococcaceae</taxon>
        <taxon>Deinococcus</taxon>
    </lineage>
</organism>
<dbReference type="EMBL" id="JBHSEI010000016">
    <property type="protein sequence ID" value="MFC4640404.1"/>
    <property type="molecule type" value="Genomic_DNA"/>
</dbReference>
<proteinExistence type="predicted"/>
<keyword evidence="2" id="KW-1185">Reference proteome</keyword>
<dbReference type="Proteomes" id="UP001595952">
    <property type="component" value="Unassembled WGS sequence"/>
</dbReference>
<sequence length="161" mass="17510">MIDVVVSPGDRVALWSALLTLPVSWDAVPRSVTLPGGTRLRHSNAPDGEVDHLVVTLHESESLEDLTYGIGDYTEEELADPYAVIERYSQEADELVRDMVGEAAQVLGEPTERTPDARVQASWLLPDRTISVGVTQADKECPIEVCVWLLPPGITAHALGL</sequence>
<dbReference type="RefSeq" id="WP_380063388.1">
    <property type="nucleotide sequence ID" value="NZ_JBHSEI010000016.1"/>
</dbReference>
<evidence type="ECO:0000313" key="2">
    <source>
        <dbReference type="Proteomes" id="UP001595952"/>
    </source>
</evidence>
<gene>
    <name evidence="1" type="ORF">ACFO0D_18905</name>
</gene>
<protein>
    <submittedName>
        <fullName evidence="1">Uncharacterized protein</fullName>
    </submittedName>
</protein>
<evidence type="ECO:0000313" key="1">
    <source>
        <dbReference type="EMBL" id="MFC4640404.1"/>
    </source>
</evidence>
<name>A0ABV9IE37_9DEIO</name>
<reference evidence="2" key="1">
    <citation type="journal article" date="2019" name="Int. J. Syst. Evol. Microbiol.">
        <title>The Global Catalogue of Microorganisms (GCM) 10K type strain sequencing project: providing services to taxonomists for standard genome sequencing and annotation.</title>
        <authorList>
            <consortium name="The Broad Institute Genomics Platform"/>
            <consortium name="The Broad Institute Genome Sequencing Center for Infectious Disease"/>
            <person name="Wu L."/>
            <person name="Ma J."/>
        </authorList>
    </citation>
    <scope>NUCLEOTIDE SEQUENCE [LARGE SCALE GENOMIC DNA]</scope>
    <source>
        <strain evidence="2">CCUG 55995</strain>
    </source>
</reference>